<reference evidence="2 3" key="1">
    <citation type="submission" date="2024-06" db="EMBL/GenBank/DDBJ databases">
        <title>The draft genome of Grus japonensis, version 3.</title>
        <authorList>
            <person name="Nabeshima K."/>
            <person name="Suzuki S."/>
            <person name="Onuma M."/>
        </authorList>
    </citation>
    <scope>NUCLEOTIDE SEQUENCE [LARGE SCALE GENOMIC DNA]</scope>
    <source>
        <strain evidence="2 3">451A</strain>
    </source>
</reference>
<comment type="caution">
    <text evidence="2">The sequence shown here is derived from an EMBL/GenBank/DDBJ whole genome shotgun (WGS) entry which is preliminary data.</text>
</comment>
<dbReference type="PANTHER" id="PTHR33332">
    <property type="entry name" value="REVERSE TRANSCRIPTASE DOMAIN-CONTAINING PROTEIN"/>
    <property type="match status" value="1"/>
</dbReference>
<evidence type="ECO:0000313" key="2">
    <source>
        <dbReference type="EMBL" id="GAB0190254.1"/>
    </source>
</evidence>
<evidence type="ECO:0000313" key="3">
    <source>
        <dbReference type="Proteomes" id="UP001623348"/>
    </source>
</evidence>
<name>A0ABC9WZP7_GRUJA</name>
<keyword evidence="3" id="KW-1185">Reference proteome</keyword>
<protein>
    <recommendedName>
        <fullName evidence="1">Reverse transcriptase domain-containing protein</fullName>
    </recommendedName>
</protein>
<dbReference type="EMBL" id="BAAFJT010000005">
    <property type="protein sequence ID" value="GAB0190254.1"/>
    <property type="molecule type" value="Genomic_DNA"/>
</dbReference>
<sequence length="119" mass="13754">MEQILLETVLRHMENKDVIGDSQYGFTKGKSCLTNLVAFYGGVTALVDKGRETDVIYLDLCNTFHTVSHNILVSKLERHGFDRWTTQWIRNWLDGHIQRVVVNSSMSKWRSVMSGIPRR</sequence>
<feature type="domain" description="Reverse transcriptase" evidence="1">
    <location>
        <begin position="9"/>
        <end position="115"/>
    </location>
</feature>
<dbReference type="AlphaFoldDB" id="A0ABC9WZP7"/>
<proteinExistence type="predicted"/>
<organism evidence="2 3">
    <name type="scientific">Grus japonensis</name>
    <name type="common">Japanese crane</name>
    <name type="synonym">Red-crowned crane</name>
    <dbReference type="NCBI Taxonomy" id="30415"/>
    <lineage>
        <taxon>Eukaryota</taxon>
        <taxon>Metazoa</taxon>
        <taxon>Chordata</taxon>
        <taxon>Craniata</taxon>
        <taxon>Vertebrata</taxon>
        <taxon>Euteleostomi</taxon>
        <taxon>Archelosauria</taxon>
        <taxon>Archosauria</taxon>
        <taxon>Dinosauria</taxon>
        <taxon>Saurischia</taxon>
        <taxon>Theropoda</taxon>
        <taxon>Coelurosauria</taxon>
        <taxon>Aves</taxon>
        <taxon>Neognathae</taxon>
        <taxon>Neoaves</taxon>
        <taxon>Gruiformes</taxon>
        <taxon>Gruidae</taxon>
        <taxon>Grus</taxon>
    </lineage>
</organism>
<dbReference type="Proteomes" id="UP001623348">
    <property type="component" value="Unassembled WGS sequence"/>
</dbReference>
<dbReference type="InterPro" id="IPR000477">
    <property type="entry name" value="RT_dom"/>
</dbReference>
<accession>A0ABC9WZP7</accession>
<evidence type="ECO:0000259" key="1">
    <source>
        <dbReference type="Pfam" id="PF00078"/>
    </source>
</evidence>
<dbReference type="Pfam" id="PF00078">
    <property type="entry name" value="RVT_1"/>
    <property type="match status" value="1"/>
</dbReference>
<gene>
    <name evidence="2" type="ORF">GRJ2_001490700</name>
</gene>